<sequence length="125" mass="14763">MSIFTVAFIISIALPLLCLQQLWCQNRHQDRWKSKAINVNIALFLIVLFIQIVCEALLAHFGHIEWIKYVSSLFVITRIGYLIYLYRLRTLITELNKPLTILILIGYWSNLILWLVVLTRLMLKF</sequence>
<gene>
    <name evidence="2" type="ORF">L2764_02405</name>
</gene>
<dbReference type="Proteomes" id="UP001203423">
    <property type="component" value="Unassembled WGS sequence"/>
</dbReference>
<dbReference type="RefSeq" id="WP_248938649.1">
    <property type="nucleotide sequence ID" value="NZ_JAKIKS010000005.1"/>
</dbReference>
<reference evidence="2 3" key="1">
    <citation type="submission" date="2022-01" db="EMBL/GenBank/DDBJ databases">
        <title>Whole genome-based taxonomy of the Shewanellaceae.</title>
        <authorList>
            <person name="Martin-Rodriguez A.J."/>
        </authorList>
    </citation>
    <scope>NUCLEOTIDE SEQUENCE [LARGE SCALE GENOMIC DNA]</scope>
    <source>
        <strain evidence="2 3">DSM 17177</strain>
    </source>
</reference>
<comment type="caution">
    <text evidence="2">The sequence shown here is derived from an EMBL/GenBank/DDBJ whole genome shotgun (WGS) entry which is preliminary data.</text>
</comment>
<organism evidence="2 3">
    <name type="scientific">Shewanella surugensis</name>
    <dbReference type="NCBI Taxonomy" id="212020"/>
    <lineage>
        <taxon>Bacteria</taxon>
        <taxon>Pseudomonadati</taxon>
        <taxon>Pseudomonadota</taxon>
        <taxon>Gammaproteobacteria</taxon>
        <taxon>Alteromonadales</taxon>
        <taxon>Shewanellaceae</taxon>
        <taxon>Shewanella</taxon>
    </lineage>
</organism>
<keyword evidence="1" id="KW-0812">Transmembrane</keyword>
<feature type="transmembrane region" description="Helical" evidence="1">
    <location>
        <begin position="66"/>
        <end position="86"/>
    </location>
</feature>
<evidence type="ECO:0000313" key="3">
    <source>
        <dbReference type="Proteomes" id="UP001203423"/>
    </source>
</evidence>
<accession>A0ABT0L6N3</accession>
<name>A0ABT0L6N3_9GAMM</name>
<evidence type="ECO:0000313" key="2">
    <source>
        <dbReference type="EMBL" id="MCL1123361.1"/>
    </source>
</evidence>
<feature type="transmembrane region" description="Helical" evidence="1">
    <location>
        <begin position="36"/>
        <end position="60"/>
    </location>
</feature>
<keyword evidence="3" id="KW-1185">Reference proteome</keyword>
<keyword evidence="1" id="KW-1133">Transmembrane helix</keyword>
<proteinExistence type="predicted"/>
<protein>
    <submittedName>
        <fullName evidence="2">Uncharacterized protein</fullName>
    </submittedName>
</protein>
<dbReference type="EMBL" id="JAKIKS010000005">
    <property type="protein sequence ID" value="MCL1123361.1"/>
    <property type="molecule type" value="Genomic_DNA"/>
</dbReference>
<feature type="transmembrane region" description="Helical" evidence="1">
    <location>
        <begin position="98"/>
        <end position="123"/>
    </location>
</feature>
<feature type="transmembrane region" description="Helical" evidence="1">
    <location>
        <begin position="6"/>
        <end position="24"/>
    </location>
</feature>
<evidence type="ECO:0000256" key="1">
    <source>
        <dbReference type="SAM" id="Phobius"/>
    </source>
</evidence>
<keyword evidence="1" id="KW-0472">Membrane</keyword>